<proteinExistence type="predicted"/>
<reference evidence="4" key="1">
    <citation type="journal article" date="2019" name="Int. J. Syst. Evol. Microbiol.">
        <title>The Global Catalogue of Microorganisms (GCM) 10K type strain sequencing project: providing services to taxonomists for standard genome sequencing and annotation.</title>
        <authorList>
            <consortium name="The Broad Institute Genomics Platform"/>
            <consortium name="The Broad Institute Genome Sequencing Center for Infectious Disease"/>
            <person name="Wu L."/>
            <person name="Ma J."/>
        </authorList>
    </citation>
    <scope>NUCLEOTIDE SEQUENCE [LARGE SCALE GENOMIC DNA]</scope>
    <source>
        <strain evidence="4">JCM 10411</strain>
    </source>
</reference>
<keyword evidence="2" id="KW-1133">Transmembrane helix</keyword>
<feature type="compositionally biased region" description="Basic and acidic residues" evidence="1">
    <location>
        <begin position="90"/>
        <end position="100"/>
    </location>
</feature>
<feature type="transmembrane region" description="Helical" evidence="2">
    <location>
        <begin position="30"/>
        <end position="61"/>
    </location>
</feature>
<gene>
    <name evidence="3" type="ORF">ACFPZI_30520</name>
</gene>
<sequence>MIGVPLGCAAFAGVGTCLIARRDFTRKVTWWATAVCAALVGVVSLFVLYLSVLAFLGTAAVHLGARRLAPRAEPGPCHLGRRAPRWARSGRTDDERGAERHVTGIRSGKEAPGCLFATAIR</sequence>
<protein>
    <submittedName>
        <fullName evidence="3">Uncharacterized protein</fullName>
    </submittedName>
</protein>
<keyword evidence="4" id="KW-1185">Reference proteome</keyword>
<keyword evidence="2" id="KW-0472">Membrane</keyword>
<dbReference type="Proteomes" id="UP001596180">
    <property type="component" value="Unassembled WGS sequence"/>
</dbReference>
<comment type="caution">
    <text evidence="3">The sequence shown here is derived from an EMBL/GenBank/DDBJ whole genome shotgun (WGS) entry which is preliminary data.</text>
</comment>
<dbReference type="EMBL" id="JBHSOA010000084">
    <property type="protein sequence ID" value="MFC5855950.1"/>
    <property type="molecule type" value="Genomic_DNA"/>
</dbReference>
<keyword evidence="2" id="KW-0812">Transmembrane</keyword>
<accession>A0ABW1E572</accession>
<evidence type="ECO:0000256" key="1">
    <source>
        <dbReference type="SAM" id="MobiDB-lite"/>
    </source>
</evidence>
<evidence type="ECO:0000313" key="3">
    <source>
        <dbReference type="EMBL" id="MFC5855950.1"/>
    </source>
</evidence>
<evidence type="ECO:0000256" key="2">
    <source>
        <dbReference type="SAM" id="Phobius"/>
    </source>
</evidence>
<dbReference type="RefSeq" id="WP_381369835.1">
    <property type="nucleotide sequence ID" value="NZ_JBHSOA010000084.1"/>
</dbReference>
<evidence type="ECO:0000313" key="4">
    <source>
        <dbReference type="Proteomes" id="UP001596180"/>
    </source>
</evidence>
<name>A0ABW1E572_9ACTN</name>
<organism evidence="3 4">
    <name type="scientific">Streptomyces chlorus</name>
    <dbReference type="NCBI Taxonomy" id="887452"/>
    <lineage>
        <taxon>Bacteria</taxon>
        <taxon>Bacillati</taxon>
        <taxon>Actinomycetota</taxon>
        <taxon>Actinomycetes</taxon>
        <taxon>Kitasatosporales</taxon>
        <taxon>Streptomycetaceae</taxon>
        <taxon>Streptomyces</taxon>
    </lineage>
</organism>
<feature type="region of interest" description="Disordered" evidence="1">
    <location>
        <begin position="76"/>
        <end position="100"/>
    </location>
</feature>